<dbReference type="eggNOG" id="COG4925">
    <property type="taxonomic scope" value="Bacteria"/>
</dbReference>
<gene>
    <name evidence="2" type="ORF">CLORAM_00222</name>
</gene>
<dbReference type="AlphaFoldDB" id="B0N0P0"/>
<keyword evidence="3" id="KW-1185">Reference proteome</keyword>
<dbReference type="InterPro" id="IPR041183">
    <property type="entry name" value="Cyclophilin-like"/>
</dbReference>
<proteinExistence type="predicted"/>
<evidence type="ECO:0000313" key="2">
    <source>
        <dbReference type="EMBL" id="EDS20129.1"/>
    </source>
</evidence>
<dbReference type="HOGENOM" id="CLU_099043_1_0_9"/>
<dbReference type="Proteomes" id="UP000005798">
    <property type="component" value="Unassembled WGS sequence"/>
</dbReference>
<accession>B0N0P0</accession>
<dbReference type="Gene3D" id="2.40.100.20">
    <property type="match status" value="1"/>
</dbReference>
<dbReference type="Pfam" id="PF18050">
    <property type="entry name" value="Cyclophil_like2"/>
    <property type="match status" value="1"/>
</dbReference>
<dbReference type="RefSeq" id="WP_003534739.1">
    <property type="nucleotide sequence ID" value="NZ_CP036346.1"/>
</dbReference>
<evidence type="ECO:0000313" key="3">
    <source>
        <dbReference type="Proteomes" id="UP000005798"/>
    </source>
</evidence>
<protein>
    <recommendedName>
        <fullName evidence="1">Cyclophilin-like domain-containing protein</fullName>
    </recommendedName>
</protein>
<sequence length="170" mass="19643">MIKKVILIILFSYCILLSGCLAHKEKTNTNDLQEKTSPQKHTILKENEEETMEKKLILTINDIRYDVTLYDTPAANALYDMLPLELTFEDFNHIEKIAYLDKKLPTKNEPDGFEPHIGDLCLYAPWGNLSIFYKDFRYSDSLISLGRIDSGIEDISSMKDNFSARLEIKE</sequence>
<evidence type="ECO:0000259" key="1">
    <source>
        <dbReference type="Pfam" id="PF18050"/>
    </source>
</evidence>
<reference evidence="2" key="1">
    <citation type="submission" date="2007-11" db="EMBL/GenBank/DDBJ databases">
        <authorList>
            <person name="Fulton L."/>
            <person name="Clifton S."/>
            <person name="Fulton B."/>
            <person name="Xu J."/>
            <person name="Minx P."/>
            <person name="Pepin K.H."/>
            <person name="Johnson M."/>
            <person name="Thiruvilangam P."/>
            <person name="Bhonagiri V."/>
            <person name="Nash W.E."/>
            <person name="Mardis E.R."/>
            <person name="Wilson R.K."/>
        </authorList>
    </citation>
    <scope>NUCLEOTIDE SEQUENCE [LARGE SCALE GENOMIC DNA]</scope>
    <source>
        <strain evidence="2">DSM 1402</strain>
    </source>
</reference>
<comment type="caution">
    <text evidence="2">The sequence shown here is derived from an EMBL/GenBank/DDBJ whole genome shotgun (WGS) entry which is preliminary data.</text>
</comment>
<dbReference type="SUPFAM" id="SSF50891">
    <property type="entry name" value="Cyclophilin-like"/>
    <property type="match status" value="1"/>
</dbReference>
<dbReference type="PROSITE" id="PS51257">
    <property type="entry name" value="PROKAR_LIPOPROTEIN"/>
    <property type="match status" value="1"/>
</dbReference>
<dbReference type="EMBL" id="ABFX02000002">
    <property type="protein sequence ID" value="EDS20129.1"/>
    <property type="molecule type" value="Genomic_DNA"/>
</dbReference>
<name>B0N0P0_9FIRM</name>
<reference evidence="2" key="2">
    <citation type="submission" date="2014-06" db="EMBL/GenBank/DDBJ databases">
        <title>Draft genome sequence of Clostridium ramosum(DSM 1402).</title>
        <authorList>
            <person name="Sudarsanam P."/>
            <person name="Ley R."/>
            <person name="Guruge J."/>
            <person name="Turnbaugh P.J."/>
            <person name="Mahowald M."/>
            <person name="Liep D."/>
            <person name="Gordon J."/>
        </authorList>
    </citation>
    <scope>NUCLEOTIDE SEQUENCE</scope>
    <source>
        <strain evidence="2">DSM 1402</strain>
    </source>
</reference>
<dbReference type="InterPro" id="IPR029000">
    <property type="entry name" value="Cyclophilin-like_dom_sf"/>
</dbReference>
<feature type="domain" description="Cyclophilin-like" evidence="1">
    <location>
        <begin position="58"/>
        <end position="167"/>
    </location>
</feature>
<organism evidence="2 3">
    <name type="scientific">Thomasclavelia ramosa DSM 1402</name>
    <dbReference type="NCBI Taxonomy" id="445974"/>
    <lineage>
        <taxon>Bacteria</taxon>
        <taxon>Bacillati</taxon>
        <taxon>Bacillota</taxon>
        <taxon>Erysipelotrichia</taxon>
        <taxon>Erysipelotrichales</taxon>
        <taxon>Coprobacillaceae</taxon>
        <taxon>Thomasclavelia</taxon>
    </lineage>
</organism>